<dbReference type="RefSeq" id="XP_062656476.1">
    <property type="nucleotide sequence ID" value="XM_062805700.1"/>
</dbReference>
<name>A0AAE0HAN5_9PEZI</name>
<sequence length="230" mass="25158">MPPTIVFIRHAQAVHNLGKANHVLHDPNLTDLGRQQCLELREHLQTHLPADRKIQLIITSPMRRAIQTTLIALDWLIDSGVPVIPDARWQENYPKPCDTGTPAPTLATEFPQLDFSTLDPVYPDKTSPAGAAYHFSKTAVLARGQAALADLYARPEDVVVVMSHSGFLRTAVVGRWFGNADYRVFDFVEGDGDGDREGLGLVEWELTRGKGGMGGSKGEVVALGEGLPEE</sequence>
<dbReference type="EMBL" id="JAUEPN010000006">
    <property type="protein sequence ID" value="KAK3292962.1"/>
    <property type="molecule type" value="Genomic_DNA"/>
</dbReference>
<dbReference type="SMART" id="SM00855">
    <property type="entry name" value="PGAM"/>
    <property type="match status" value="1"/>
</dbReference>
<keyword evidence="2" id="KW-1185">Reference proteome</keyword>
<dbReference type="CDD" id="cd07067">
    <property type="entry name" value="HP_PGM_like"/>
    <property type="match status" value="1"/>
</dbReference>
<dbReference type="AlphaFoldDB" id="A0AAE0HAN5"/>
<gene>
    <name evidence="1" type="ORF">B0H64DRAFT_425756</name>
</gene>
<proteinExistence type="predicted"/>
<dbReference type="SUPFAM" id="SSF53254">
    <property type="entry name" value="Phosphoglycerate mutase-like"/>
    <property type="match status" value="1"/>
</dbReference>
<dbReference type="Proteomes" id="UP001278766">
    <property type="component" value="Unassembled WGS sequence"/>
</dbReference>
<dbReference type="PANTHER" id="PTHR48100:SF24">
    <property type="entry name" value="PHOSPHOGLYCERATE MUTASE"/>
    <property type="match status" value="1"/>
</dbReference>
<dbReference type="Gene3D" id="3.40.50.1240">
    <property type="entry name" value="Phosphoglycerate mutase-like"/>
    <property type="match status" value="1"/>
</dbReference>
<evidence type="ECO:0000313" key="2">
    <source>
        <dbReference type="Proteomes" id="UP001278766"/>
    </source>
</evidence>
<dbReference type="InterPro" id="IPR013078">
    <property type="entry name" value="His_Pase_superF_clade-1"/>
</dbReference>
<organism evidence="1 2">
    <name type="scientific">Chaetomium fimeti</name>
    <dbReference type="NCBI Taxonomy" id="1854472"/>
    <lineage>
        <taxon>Eukaryota</taxon>
        <taxon>Fungi</taxon>
        <taxon>Dikarya</taxon>
        <taxon>Ascomycota</taxon>
        <taxon>Pezizomycotina</taxon>
        <taxon>Sordariomycetes</taxon>
        <taxon>Sordariomycetidae</taxon>
        <taxon>Sordariales</taxon>
        <taxon>Chaetomiaceae</taxon>
        <taxon>Chaetomium</taxon>
    </lineage>
</organism>
<evidence type="ECO:0000313" key="1">
    <source>
        <dbReference type="EMBL" id="KAK3292962.1"/>
    </source>
</evidence>
<dbReference type="GO" id="GO:0016791">
    <property type="term" value="F:phosphatase activity"/>
    <property type="evidence" value="ECO:0007669"/>
    <property type="project" value="TreeGrafter"/>
</dbReference>
<accession>A0AAE0HAN5</accession>
<reference evidence="1" key="1">
    <citation type="journal article" date="2023" name="Mol. Phylogenet. Evol.">
        <title>Genome-scale phylogeny and comparative genomics of the fungal order Sordariales.</title>
        <authorList>
            <person name="Hensen N."/>
            <person name="Bonometti L."/>
            <person name="Westerberg I."/>
            <person name="Brannstrom I.O."/>
            <person name="Guillou S."/>
            <person name="Cros-Aarteil S."/>
            <person name="Calhoun S."/>
            <person name="Haridas S."/>
            <person name="Kuo A."/>
            <person name="Mondo S."/>
            <person name="Pangilinan J."/>
            <person name="Riley R."/>
            <person name="LaButti K."/>
            <person name="Andreopoulos B."/>
            <person name="Lipzen A."/>
            <person name="Chen C."/>
            <person name="Yan M."/>
            <person name="Daum C."/>
            <person name="Ng V."/>
            <person name="Clum A."/>
            <person name="Steindorff A."/>
            <person name="Ohm R.A."/>
            <person name="Martin F."/>
            <person name="Silar P."/>
            <person name="Natvig D.O."/>
            <person name="Lalanne C."/>
            <person name="Gautier V."/>
            <person name="Ament-Velasquez S.L."/>
            <person name="Kruys A."/>
            <person name="Hutchinson M.I."/>
            <person name="Powell A.J."/>
            <person name="Barry K."/>
            <person name="Miller A.N."/>
            <person name="Grigoriev I.V."/>
            <person name="Debuchy R."/>
            <person name="Gladieux P."/>
            <person name="Hiltunen Thoren M."/>
            <person name="Johannesson H."/>
        </authorList>
    </citation>
    <scope>NUCLEOTIDE SEQUENCE</scope>
    <source>
        <strain evidence="1">CBS 168.71</strain>
    </source>
</reference>
<dbReference type="GeneID" id="87842648"/>
<dbReference type="Pfam" id="PF00300">
    <property type="entry name" value="His_Phos_1"/>
    <property type="match status" value="1"/>
</dbReference>
<comment type="caution">
    <text evidence="1">The sequence shown here is derived from an EMBL/GenBank/DDBJ whole genome shotgun (WGS) entry which is preliminary data.</text>
</comment>
<dbReference type="GO" id="GO:0005737">
    <property type="term" value="C:cytoplasm"/>
    <property type="evidence" value="ECO:0007669"/>
    <property type="project" value="TreeGrafter"/>
</dbReference>
<dbReference type="InterPro" id="IPR029033">
    <property type="entry name" value="His_PPase_superfam"/>
</dbReference>
<reference evidence="1" key="2">
    <citation type="submission" date="2023-06" db="EMBL/GenBank/DDBJ databases">
        <authorList>
            <consortium name="Lawrence Berkeley National Laboratory"/>
            <person name="Haridas S."/>
            <person name="Hensen N."/>
            <person name="Bonometti L."/>
            <person name="Westerberg I."/>
            <person name="Brannstrom I.O."/>
            <person name="Guillou S."/>
            <person name="Cros-Aarteil S."/>
            <person name="Calhoun S."/>
            <person name="Kuo A."/>
            <person name="Mondo S."/>
            <person name="Pangilinan J."/>
            <person name="Riley R."/>
            <person name="Labutti K."/>
            <person name="Andreopoulos B."/>
            <person name="Lipzen A."/>
            <person name="Chen C."/>
            <person name="Yanf M."/>
            <person name="Daum C."/>
            <person name="Ng V."/>
            <person name="Clum A."/>
            <person name="Steindorff A."/>
            <person name="Ohm R."/>
            <person name="Martin F."/>
            <person name="Silar P."/>
            <person name="Natvig D."/>
            <person name="Lalanne C."/>
            <person name="Gautier V."/>
            <person name="Ament-Velasquez S.L."/>
            <person name="Kruys A."/>
            <person name="Hutchinson M.I."/>
            <person name="Powell A.J."/>
            <person name="Barry K."/>
            <person name="Miller A.N."/>
            <person name="Grigoriev I.V."/>
            <person name="Debuchy R."/>
            <person name="Gladieux P."/>
            <person name="Thoren M.H."/>
            <person name="Johannesson H."/>
        </authorList>
    </citation>
    <scope>NUCLEOTIDE SEQUENCE</scope>
    <source>
        <strain evidence="1">CBS 168.71</strain>
    </source>
</reference>
<dbReference type="PANTHER" id="PTHR48100">
    <property type="entry name" value="BROAD-SPECIFICITY PHOSPHATASE YOR283W-RELATED"/>
    <property type="match status" value="1"/>
</dbReference>
<protein>
    <submittedName>
        <fullName evidence="1">Histidine phosphatase superfamily</fullName>
    </submittedName>
</protein>
<dbReference type="InterPro" id="IPR050275">
    <property type="entry name" value="PGM_Phosphatase"/>
</dbReference>